<organism evidence="1 2">
    <name type="scientific">Araneus ventricosus</name>
    <name type="common">Orbweaver spider</name>
    <name type="synonym">Epeira ventricosa</name>
    <dbReference type="NCBI Taxonomy" id="182803"/>
    <lineage>
        <taxon>Eukaryota</taxon>
        <taxon>Metazoa</taxon>
        <taxon>Ecdysozoa</taxon>
        <taxon>Arthropoda</taxon>
        <taxon>Chelicerata</taxon>
        <taxon>Arachnida</taxon>
        <taxon>Araneae</taxon>
        <taxon>Araneomorphae</taxon>
        <taxon>Entelegynae</taxon>
        <taxon>Araneoidea</taxon>
        <taxon>Araneidae</taxon>
        <taxon>Araneus</taxon>
    </lineage>
</organism>
<keyword evidence="2" id="KW-1185">Reference proteome</keyword>
<gene>
    <name evidence="1" type="ORF">AVEN_11745_1</name>
</gene>
<protein>
    <submittedName>
        <fullName evidence="1">Uncharacterized protein</fullName>
    </submittedName>
</protein>
<accession>A0A4Y2EQR8</accession>
<proteinExistence type="predicted"/>
<dbReference type="AlphaFoldDB" id="A0A4Y2EQR8"/>
<evidence type="ECO:0000313" key="2">
    <source>
        <dbReference type="Proteomes" id="UP000499080"/>
    </source>
</evidence>
<dbReference type="EMBL" id="BGPR01000687">
    <property type="protein sequence ID" value="GBM31573.1"/>
    <property type="molecule type" value="Genomic_DNA"/>
</dbReference>
<reference evidence="1 2" key="1">
    <citation type="journal article" date="2019" name="Sci. Rep.">
        <title>Orb-weaving spider Araneus ventricosus genome elucidates the spidroin gene catalogue.</title>
        <authorList>
            <person name="Kono N."/>
            <person name="Nakamura H."/>
            <person name="Ohtoshi R."/>
            <person name="Moran D.A.P."/>
            <person name="Shinohara A."/>
            <person name="Yoshida Y."/>
            <person name="Fujiwara M."/>
            <person name="Mori M."/>
            <person name="Tomita M."/>
            <person name="Arakawa K."/>
        </authorList>
    </citation>
    <scope>NUCLEOTIDE SEQUENCE [LARGE SCALE GENOMIC DNA]</scope>
</reference>
<dbReference type="Proteomes" id="UP000499080">
    <property type="component" value="Unassembled WGS sequence"/>
</dbReference>
<comment type="caution">
    <text evidence="1">The sequence shown here is derived from an EMBL/GenBank/DDBJ whole genome shotgun (WGS) entry which is preliminary data.</text>
</comment>
<evidence type="ECO:0000313" key="1">
    <source>
        <dbReference type="EMBL" id="GBM31573.1"/>
    </source>
</evidence>
<sequence length="156" mass="18204">MHALQIRLFFLIVNDGRMIADRRAGSSDGLVAESRLQAGGSWDRGSIPLKMRLVLFSNVPKLPLLDDFTLGKDRFREFSDLRVYSRTPDWVETSLFRPLTTSEILVPSFQADWDLPVEKGLDFSQFCTWRKRYSSEVLFSISNLSNFRLKWRLLRR</sequence>
<name>A0A4Y2EQR8_ARAVE</name>